<keyword evidence="2" id="KW-1185">Reference proteome</keyword>
<dbReference type="Proteomes" id="UP000823775">
    <property type="component" value="Unassembled WGS sequence"/>
</dbReference>
<dbReference type="EMBL" id="JACEIK010004196">
    <property type="protein sequence ID" value="MCD9644561.1"/>
    <property type="molecule type" value="Genomic_DNA"/>
</dbReference>
<organism evidence="1 2">
    <name type="scientific">Datura stramonium</name>
    <name type="common">Jimsonweed</name>
    <name type="synonym">Common thornapple</name>
    <dbReference type="NCBI Taxonomy" id="4076"/>
    <lineage>
        <taxon>Eukaryota</taxon>
        <taxon>Viridiplantae</taxon>
        <taxon>Streptophyta</taxon>
        <taxon>Embryophyta</taxon>
        <taxon>Tracheophyta</taxon>
        <taxon>Spermatophyta</taxon>
        <taxon>Magnoliopsida</taxon>
        <taxon>eudicotyledons</taxon>
        <taxon>Gunneridae</taxon>
        <taxon>Pentapetalae</taxon>
        <taxon>asterids</taxon>
        <taxon>lamiids</taxon>
        <taxon>Solanales</taxon>
        <taxon>Solanaceae</taxon>
        <taxon>Solanoideae</taxon>
        <taxon>Datureae</taxon>
        <taxon>Datura</taxon>
    </lineage>
</organism>
<reference evidence="1 2" key="1">
    <citation type="journal article" date="2021" name="BMC Genomics">
        <title>Datura genome reveals duplications of psychoactive alkaloid biosynthetic genes and high mutation rate following tissue culture.</title>
        <authorList>
            <person name="Rajewski A."/>
            <person name="Carter-House D."/>
            <person name="Stajich J."/>
            <person name="Litt A."/>
        </authorList>
    </citation>
    <scope>NUCLEOTIDE SEQUENCE [LARGE SCALE GENOMIC DNA]</scope>
    <source>
        <strain evidence="1">AR-01</strain>
    </source>
</reference>
<evidence type="ECO:0000313" key="1">
    <source>
        <dbReference type="EMBL" id="MCD9644561.1"/>
    </source>
</evidence>
<comment type="caution">
    <text evidence="1">The sequence shown here is derived from an EMBL/GenBank/DDBJ whole genome shotgun (WGS) entry which is preliminary data.</text>
</comment>
<evidence type="ECO:0000313" key="2">
    <source>
        <dbReference type="Proteomes" id="UP000823775"/>
    </source>
</evidence>
<protein>
    <submittedName>
        <fullName evidence="1">Uncharacterized protein</fullName>
    </submittedName>
</protein>
<name>A0ABS8VBH3_DATST</name>
<accession>A0ABS8VBH3</accession>
<gene>
    <name evidence="1" type="ORF">HAX54_032844</name>
</gene>
<proteinExistence type="predicted"/>
<sequence length="102" mass="12392">MLTTNRLLNQLKELKRPFHSYGMFFDFIFQDCHVPVLKEKGWKQNDDYHQQETSLFSTRFYTLSMLPHYYHSLFILAHFIRILIKLLKAPITYFFCCNFSLT</sequence>